<dbReference type="AlphaFoldDB" id="A0A948TEQ7"/>
<evidence type="ECO:0000313" key="2">
    <source>
        <dbReference type="EMBL" id="MBU3843511.1"/>
    </source>
</evidence>
<sequence length="123" mass="13540">MSKPDLVELSRQEFVMSHEELRASSYLQPVTLQQILVLGGYFSIKAITDETQGQPSYARNYLCGITNYEISKLFVEVLAEYLTSCLHDKAQAAVPAKAKTQTKQAPKGKRSKATKAAGKGKNS</sequence>
<evidence type="ECO:0000256" key="1">
    <source>
        <dbReference type="SAM" id="MobiDB-lite"/>
    </source>
</evidence>
<organism evidence="2 3">
    <name type="scientific">Candidatus Anaerobiospirillum pullicola</name>
    <dbReference type="NCBI Taxonomy" id="2838451"/>
    <lineage>
        <taxon>Bacteria</taxon>
        <taxon>Pseudomonadati</taxon>
        <taxon>Pseudomonadota</taxon>
        <taxon>Gammaproteobacteria</taxon>
        <taxon>Aeromonadales</taxon>
        <taxon>Succinivibrionaceae</taxon>
        <taxon>Anaerobiospirillum</taxon>
    </lineage>
</organism>
<reference evidence="2" key="2">
    <citation type="submission" date="2021-04" db="EMBL/GenBank/DDBJ databases">
        <authorList>
            <person name="Gilroy R."/>
        </authorList>
    </citation>
    <scope>NUCLEOTIDE SEQUENCE</scope>
    <source>
        <strain evidence="2">378</strain>
    </source>
</reference>
<feature type="compositionally biased region" description="Low complexity" evidence="1">
    <location>
        <begin position="95"/>
        <end position="105"/>
    </location>
</feature>
<dbReference type="EMBL" id="JAHLFE010000021">
    <property type="protein sequence ID" value="MBU3843511.1"/>
    <property type="molecule type" value="Genomic_DNA"/>
</dbReference>
<reference evidence="2" key="1">
    <citation type="journal article" date="2021" name="PeerJ">
        <title>Extensive microbial diversity within the chicken gut microbiome revealed by metagenomics and culture.</title>
        <authorList>
            <person name="Gilroy R."/>
            <person name="Ravi A."/>
            <person name="Getino M."/>
            <person name="Pursley I."/>
            <person name="Horton D.L."/>
            <person name="Alikhan N.F."/>
            <person name="Baker D."/>
            <person name="Gharbi K."/>
            <person name="Hall N."/>
            <person name="Watson M."/>
            <person name="Adriaenssens E.M."/>
            <person name="Foster-Nyarko E."/>
            <person name="Jarju S."/>
            <person name="Secka A."/>
            <person name="Antonio M."/>
            <person name="Oren A."/>
            <person name="Chaudhuri R.R."/>
            <person name="La Ragione R."/>
            <person name="Hildebrand F."/>
            <person name="Pallen M.J."/>
        </authorList>
    </citation>
    <scope>NUCLEOTIDE SEQUENCE</scope>
    <source>
        <strain evidence="2">378</strain>
    </source>
</reference>
<name>A0A948TEQ7_9GAMM</name>
<evidence type="ECO:0000313" key="3">
    <source>
        <dbReference type="Proteomes" id="UP000733611"/>
    </source>
</evidence>
<gene>
    <name evidence="2" type="ORF">H9847_01360</name>
</gene>
<dbReference type="Proteomes" id="UP000733611">
    <property type="component" value="Unassembled WGS sequence"/>
</dbReference>
<proteinExistence type="predicted"/>
<accession>A0A948TEQ7</accession>
<protein>
    <submittedName>
        <fullName evidence="2">Uncharacterized protein</fullName>
    </submittedName>
</protein>
<comment type="caution">
    <text evidence="2">The sequence shown here is derived from an EMBL/GenBank/DDBJ whole genome shotgun (WGS) entry which is preliminary data.</text>
</comment>
<feature type="region of interest" description="Disordered" evidence="1">
    <location>
        <begin position="95"/>
        <end position="123"/>
    </location>
</feature>